<gene>
    <name evidence="1" type="ORF">BV22DRAFT_190024</name>
</gene>
<keyword evidence="2" id="KW-1185">Reference proteome</keyword>
<proteinExistence type="predicted"/>
<organism evidence="1 2">
    <name type="scientific">Leucogyrophana mollusca</name>
    <dbReference type="NCBI Taxonomy" id="85980"/>
    <lineage>
        <taxon>Eukaryota</taxon>
        <taxon>Fungi</taxon>
        <taxon>Dikarya</taxon>
        <taxon>Basidiomycota</taxon>
        <taxon>Agaricomycotina</taxon>
        <taxon>Agaricomycetes</taxon>
        <taxon>Agaricomycetidae</taxon>
        <taxon>Boletales</taxon>
        <taxon>Boletales incertae sedis</taxon>
        <taxon>Leucogyrophana</taxon>
    </lineage>
</organism>
<evidence type="ECO:0000313" key="2">
    <source>
        <dbReference type="Proteomes" id="UP000790709"/>
    </source>
</evidence>
<evidence type="ECO:0000313" key="1">
    <source>
        <dbReference type="EMBL" id="KAH7928558.1"/>
    </source>
</evidence>
<dbReference type="EMBL" id="MU266351">
    <property type="protein sequence ID" value="KAH7928558.1"/>
    <property type="molecule type" value="Genomic_DNA"/>
</dbReference>
<protein>
    <submittedName>
        <fullName evidence="1">Uncharacterized protein</fullName>
    </submittedName>
</protein>
<name>A0ACB8BUN3_9AGAM</name>
<dbReference type="Proteomes" id="UP000790709">
    <property type="component" value="Unassembled WGS sequence"/>
</dbReference>
<comment type="caution">
    <text evidence="1">The sequence shown here is derived from an EMBL/GenBank/DDBJ whole genome shotgun (WGS) entry which is preliminary data.</text>
</comment>
<reference evidence="1" key="1">
    <citation type="journal article" date="2021" name="New Phytol.">
        <title>Evolutionary innovations through gain and loss of genes in the ectomycorrhizal Boletales.</title>
        <authorList>
            <person name="Wu G."/>
            <person name="Miyauchi S."/>
            <person name="Morin E."/>
            <person name="Kuo A."/>
            <person name="Drula E."/>
            <person name="Varga T."/>
            <person name="Kohler A."/>
            <person name="Feng B."/>
            <person name="Cao Y."/>
            <person name="Lipzen A."/>
            <person name="Daum C."/>
            <person name="Hundley H."/>
            <person name="Pangilinan J."/>
            <person name="Johnson J."/>
            <person name="Barry K."/>
            <person name="LaButti K."/>
            <person name="Ng V."/>
            <person name="Ahrendt S."/>
            <person name="Min B."/>
            <person name="Choi I.G."/>
            <person name="Park H."/>
            <person name="Plett J.M."/>
            <person name="Magnuson J."/>
            <person name="Spatafora J.W."/>
            <person name="Nagy L.G."/>
            <person name="Henrissat B."/>
            <person name="Grigoriev I.V."/>
            <person name="Yang Z.L."/>
            <person name="Xu J."/>
            <person name="Martin F.M."/>
        </authorList>
    </citation>
    <scope>NUCLEOTIDE SEQUENCE</scope>
    <source>
        <strain evidence="1">KUC20120723A-06</strain>
    </source>
</reference>
<accession>A0ACB8BUN3</accession>
<sequence length="497" mass="55557">MLSVSTDGSDSDQTEDMLPPRSPSRLEFRFGVDEDHESDSSTDSEADSAPTEKAVRKTKWERARRVFGGTPLHILTEHKLSEDADSDISAVDLIALPTLRMDARDDSESGSEGSESSSEEDLSQMIFSSPMEDASHPAAIEPRSPEPFRTSTMPPEVPKQDLPPVPVKPSAQRLNYPHHGFSRSAFMHQKSFWSARREEWVEWQQRSTNQLRTSKSDDNAGAYTAILDTPSMPKSPLPPPTPPPLSRRWSVPPSGLERDAQIYAPSRFAQDVHAPIYPRVGDVSALRDPYFANVDRCFFQFPLWTIHKTLYVFDMHQRSTALPPLRSEGDVNDPTPCLREEPRSGGHHSAGSDRESDSQPSDDADRTLVADDCDPPTNLPKKGSEINISDFPPQKSPASCPGAWDGVRAWELSWYARWELFINLIQRDHELQQPSPPEPMVHFSGETSEQDSCDDDEEDYGTLVSNPIFTKTFEEGYRPAIDFFSGGDGDQVKVICV</sequence>